<reference evidence="11" key="2">
    <citation type="submission" date="2025-08" db="UniProtKB">
        <authorList>
            <consortium name="Ensembl"/>
        </authorList>
    </citation>
    <scope>IDENTIFICATION</scope>
</reference>
<dbReference type="PRINTS" id="PR00970">
    <property type="entry name" value="RIBTRNSFRASE"/>
</dbReference>
<evidence type="ECO:0000256" key="4">
    <source>
        <dbReference type="ARBA" id="ARBA00022695"/>
    </source>
</evidence>
<comment type="catalytic activity">
    <reaction evidence="9 10">
        <text>L-arginyl-[protein] + NAD(+) = N(omega)-(ADP-D-ribosyl)-L-arginyl-[protein] + nicotinamide + H(+)</text>
        <dbReference type="Rhea" id="RHEA:19149"/>
        <dbReference type="Rhea" id="RHEA-COMP:10532"/>
        <dbReference type="Rhea" id="RHEA-COMP:15087"/>
        <dbReference type="ChEBI" id="CHEBI:15378"/>
        <dbReference type="ChEBI" id="CHEBI:17154"/>
        <dbReference type="ChEBI" id="CHEBI:29965"/>
        <dbReference type="ChEBI" id="CHEBI:57540"/>
        <dbReference type="ChEBI" id="CHEBI:142554"/>
        <dbReference type="EC" id="2.4.2.31"/>
    </reaction>
</comment>
<name>A0A803WB47_FICAL</name>
<protein>
    <recommendedName>
        <fullName evidence="10">NAD(P)(+)--arginine ADP-ribosyltransferase</fullName>
        <ecNumber evidence="10">2.4.2.31</ecNumber>
    </recommendedName>
    <alternativeName>
        <fullName evidence="10">Mono(ADP-ribosyl)transferase</fullName>
    </alternativeName>
</protein>
<keyword evidence="7 10" id="KW-0520">NAD</keyword>
<dbReference type="FunFam" id="3.90.176.10:FF:000001">
    <property type="entry name" value="NAD(P)(+)--arginine ADP-ribosyltransferase"/>
    <property type="match status" value="1"/>
</dbReference>
<dbReference type="InterPro" id="IPR000768">
    <property type="entry name" value="ART"/>
</dbReference>
<evidence type="ECO:0000256" key="10">
    <source>
        <dbReference type="RuleBase" id="RU361228"/>
    </source>
</evidence>
<dbReference type="GO" id="GO:0046677">
    <property type="term" value="P:response to antibiotic"/>
    <property type="evidence" value="ECO:0007669"/>
    <property type="project" value="UniProtKB-ARBA"/>
</dbReference>
<dbReference type="GO" id="GO:0003950">
    <property type="term" value="F:NAD+ poly-ADP-ribosyltransferase activity"/>
    <property type="evidence" value="ECO:0007669"/>
    <property type="project" value="TreeGrafter"/>
</dbReference>
<dbReference type="GO" id="GO:0106274">
    <property type="term" value="F:NAD+-protein-arginine ADP-ribosyltransferase activity"/>
    <property type="evidence" value="ECO:0007669"/>
    <property type="project" value="UniProtKB-EC"/>
</dbReference>
<dbReference type="EC" id="2.4.2.31" evidence="10"/>
<sequence>QRLMGQGWAQGSAGTWPGTWPGGSWEIALSMVPNSFDDQYQHCRLKMLRALPALNRSEFVLSSPYAEAWGKAAALWNSRAWPRSSRPGSLLRPEQAIALLAYTMEERLYVEFNRAVRRVGRSRREYLNNFHFKVLHFLLTGALRALRGAHSHPRCLHVFRGVDRIRFTARPGQIVRFGQFASSSLLRNVSDFYGTTTTFEVHTCHGADIRRYSIYPEEEEVLIPPYETFNVTGVTQQGDEVLIQLRSHGVHSKYNCAWFRGPCRVDTGAALWPPSLSPGWGAGCSSVGEHSEDFLPLLDIFSLPIIFFEIIKQVLSQDMNFLFIFLYLILLWRIRPGVAGHREWLPVPQGRVRWDFGQESFPGRVGRPWHRCPEQLGLPLDPWQCPRPGWTGLGAPWARGRCPSHGRE</sequence>
<keyword evidence="3 10" id="KW-0808">Transferase</keyword>
<proteinExistence type="inferred from homology"/>
<dbReference type="InterPro" id="IPR050999">
    <property type="entry name" value="ADP-ribosyltransferase_ARG"/>
</dbReference>
<keyword evidence="8" id="KW-1015">Disulfide bond</keyword>
<keyword evidence="2 10" id="KW-0328">Glycosyltransferase</keyword>
<evidence type="ECO:0000256" key="6">
    <source>
        <dbReference type="ARBA" id="ARBA00022857"/>
    </source>
</evidence>
<dbReference type="AlphaFoldDB" id="A0A803WB47"/>
<organism evidence="11 12">
    <name type="scientific">Ficedula albicollis</name>
    <name type="common">Collared flycatcher</name>
    <name type="synonym">Muscicapa albicollis</name>
    <dbReference type="NCBI Taxonomy" id="59894"/>
    <lineage>
        <taxon>Eukaryota</taxon>
        <taxon>Metazoa</taxon>
        <taxon>Chordata</taxon>
        <taxon>Craniata</taxon>
        <taxon>Vertebrata</taxon>
        <taxon>Euteleostomi</taxon>
        <taxon>Archelosauria</taxon>
        <taxon>Archosauria</taxon>
        <taxon>Dinosauria</taxon>
        <taxon>Saurischia</taxon>
        <taxon>Theropoda</taxon>
        <taxon>Coelurosauria</taxon>
        <taxon>Aves</taxon>
        <taxon>Neognathae</taxon>
        <taxon>Neoaves</taxon>
        <taxon>Telluraves</taxon>
        <taxon>Australaves</taxon>
        <taxon>Passeriformes</taxon>
        <taxon>Muscicapidae</taxon>
        <taxon>Ficedula</taxon>
    </lineage>
</organism>
<evidence type="ECO:0000256" key="5">
    <source>
        <dbReference type="ARBA" id="ARBA00022729"/>
    </source>
</evidence>
<dbReference type="GeneTree" id="ENSGT01030000234601"/>
<dbReference type="PANTHER" id="PTHR10339:SF19">
    <property type="entry name" value="GPI-LINKED NAD(P)(+)--ARGININE ADP-RIBOSYLTRANSFERASE 1"/>
    <property type="match status" value="1"/>
</dbReference>
<dbReference type="GO" id="GO:0005615">
    <property type="term" value="C:extracellular space"/>
    <property type="evidence" value="ECO:0007669"/>
    <property type="project" value="UniProtKB-ARBA"/>
</dbReference>
<dbReference type="Gene3D" id="3.90.176.10">
    <property type="entry name" value="Toxin ADP-ribosyltransferase, Chain A, domain 1"/>
    <property type="match status" value="1"/>
</dbReference>
<reference evidence="11 12" key="1">
    <citation type="journal article" date="2012" name="Nature">
        <title>The genomic landscape of species divergence in Ficedula flycatchers.</title>
        <authorList>
            <person name="Ellegren H."/>
            <person name="Smeds L."/>
            <person name="Burri R."/>
            <person name="Olason P.I."/>
            <person name="Backstrom N."/>
            <person name="Kawakami T."/>
            <person name="Kunstner A."/>
            <person name="Makinen H."/>
            <person name="Nadachowska-Brzyska K."/>
            <person name="Qvarnstrom A."/>
            <person name="Uebbing S."/>
            <person name="Wolf J.B."/>
        </authorList>
    </citation>
    <scope>NUCLEOTIDE SEQUENCE [LARGE SCALE GENOMIC DNA]</scope>
</reference>
<evidence type="ECO:0000256" key="9">
    <source>
        <dbReference type="ARBA" id="ARBA00047597"/>
    </source>
</evidence>
<evidence type="ECO:0000256" key="3">
    <source>
        <dbReference type="ARBA" id="ARBA00022679"/>
    </source>
</evidence>
<dbReference type="Proteomes" id="UP000016665">
    <property type="component" value="Chromosome 2"/>
</dbReference>
<evidence type="ECO:0000313" key="11">
    <source>
        <dbReference type="Ensembl" id="ENSFALP00000032203.1"/>
    </source>
</evidence>
<dbReference type="Pfam" id="PF01129">
    <property type="entry name" value="ART"/>
    <property type="match status" value="1"/>
</dbReference>
<evidence type="ECO:0000256" key="1">
    <source>
        <dbReference type="ARBA" id="ARBA00009558"/>
    </source>
</evidence>
<keyword evidence="6 10" id="KW-0521">NADP</keyword>
<evidence type="ECO:0000256" key="8">
    <source>
        <dbReference type="ARBA" id="ARBA00023157"/>
    </source>
</evidence>
<evidence type="ECO:0000313" key="12">
    <source>
        <dbReference type="Proteomes" id="UP000016665"/>
    </source>
</evidence>
<comment type="similarity">
    <text evidence="1 10">Belongs to the Arg-specific ADP-ribosyltransferase family.</text>
</comment>
<keyword evidence="12" id="KW-1185">Reference proteome</keyword>
<accession>A0A803WB47</accession>
<dbReference type="Ensembl" id="ENSFALT00000037471.1">
    <property type="protein sequence ID" value="ENSFALP00000032203.1"/>
    <property type="gene ID" value="ENSFALG00000008675.2"/>
</dbReference>
<reference evidence="11" key="3">
    <citation type="submission" date="2025-09" db="UniProtKB">
        <authorList>
            <consortium name="Ensembl"/>
        </authorList>
    </citation>
    <scope>IDENTIFICATION</scope>
</reference>
<dbReference type="GO" id="GO:0016779">
    <property type="term" value="F:nucleotidyltransferase activity"/>
    <property type="evidence" value="ECO:0007669"/>
    <property type="project" value="UniProtKB-KW"/>
</dbReference>
<keyword evidence="5" id="KW-0732">Signal</keyword>
<keyword evidence="4" id="KW-0548">Nucleotidyltransferase</keyword>
<dbReference type="GO" id="GO:0044194">
    <property type="term" value="C:cytolytic granule"/>
    <property type="evidence" value="ECO:0007669"/>
    <property type="project" value="UniProtKB-ARBA"/>
</dbReference>
<evidence type="ECO:0000256" key="7">
    <source>
        <dbReference type="ARBA" id="ARBA00023027"/>
    </source>
</evidence>
<dbReference type="SUPFAM" id="SSF56399">
    <property type="entry name" value="ADP-ribosylation"/>
    <property type="match status" value="1"/>
</dbReference>
<dbReference type="PANTHER" id="PTHR10339">
    <property type="entry name" value="ADP-RIBOSYLTRANSFERASE"/>
    <property type="match status" value="1"/>
</dbReference>
<dbReference type="PROSITE" id="PS51996">
    <property type="entry name" value="TR_MART"/>
    <property type="match status" value="1"/>
</dbReference>
<dbReference type="PROSITE" id="PS01291">
    <property type="entry name" value="ART"/>
    <property type="match status" value="1"/>
</dbReference>
<evidence type="ECO:0000256" key="2">
    <source>
        <dbReference type="ARBA" id="ARBA00022676"/>
    </source>
</evidence>